<accession>A0A1H0QJR5</accession>
<dbReference type="Proteomes" id="UP000198597">
    <property type="component" value="Unassembled WGS sequence"/>
</dbReference>
<dbReference type="Gene3D" id="1.10.8.500">
    <property type="entry name" value="HAMP domain in histidine kinase"/>
    <property type="match status" value="1"/>
</dbReference>
<keyword evidence="5" id="KW-1133">Transmembrane helix</keyword>
<feature type="region of interest" description="Disordered" evidence="4">
    <location>
        <begin position="338"/>
        <end position="366"/>
    </location>
</feature>
<keyword evidence="5" id="KW-0472">Membrane</keyword>
<evidence type="ECO:0000259" key="6">
    <source>
        <dbReference type="PROSITE" id="PS50111"/>
    </source>
</evidence>
<comment type="similarity">
    <text evidence="2">Belongs to the methyl-accepting chemotaxis (MCP) protein family.</text>
</comment>
<gene>
    <name evidence="8" type="ORF">SAMN04488529_102396</name>
</gene>
<dbReference type="PANTHER" id="PTHR32089">
    <property type="entry name" value="METHYL-ACCEPTING CHEMOTAXIS PROTEIN MCPB"/>
    <property type="match status" value="1"/>
</dbReference>
<dbReference type="SUPFAM" id="SSF58104">
    <property type="entry name" value="Methyl-accepting chemotaxis protein (MCP) signaling domain"/>
    <property type="match status" value="1"/>
</dbReference>
<dbReference type="Pfam" id="PF00672">
    <property type="entry name" value="HAMP"/>
    <property type="match status" value="1"/>
</dbReference>
<dbReference type="AlphaFoldDB" id="A0A1H0QJR5"/>
<evidence type="ECO:0000256" key="3">
    <source>
        <dbReference type="PROSITE-ProRule" id="PRU00284"/>
    </source>
</evidence>
<dbReference type="InterPro" id="IPR003660">
    <property type="entry name" value="HAMP_dom"/>
</dbReference>
<dbReference type="Pfam" id="PF00015">
    <property type="entry name" value="MCPsignal"/>
    <property type="match status" value="1"/>
</dbReference>
<protein>
    <submittedName>
        <fullName evidence="8">Methyl-accepting chemotaxis protein</fullName>
    </submittedName>
</protein>
<dbReference type="GO" id="GO:0007165">
    <property type="term" value="P:signal transduction"/>
    <property type="evidence" value="ECO:0007669"/>
    <property type="project" value="UniProtKB-KW"/>
</dbReference>
<evidence type="ECO:0000256" key="2">
    <source>
        <dbReference type="ARBA" id="ARBA00029447"/>
    </source>
</evidence>
<dbReference type="PROSITE" id="PS50111">
    <property type="entry name" value="CHEMOTAXIS_TRANSDUC_2"/>
    <property type="match status" value="1"/>
</dbReference>
<dbReference type="PROSITE" id="PS50885">
    <property type="entry name" value="HAMP"/>
    <property type="match status" value="1"/>
</dbReference>
<dbReference type="GO" id="GO:0016020">
    <property type="term" value="C:membrane"/>
    <property type="evidence" value="ECO:0007669"/>
    <property type="project" value="InterPro"/>
</dbReference>
<dbReference type="SMART" id="SM00304">
    <property type="entry name" value="HAMP"/>
    <property type="match status" value="1"/>
</dbReference>
<feature type="transmembrane region" description="Helical" evidence="5">
    <location>
        <begin position="12"/>
        <end position="29"/>
    </location>
</feature>
<keyword evidence="9" id="KW-1185">Reference proteome</keyword>
<dbReference type="EMBL" id="FNJM01000002">
    <property type="protein sequence ID" value="SDP17554.1"/>
    <property type="molecule type" value="Genomic_DNA"/>
</dbReference>
<name>A0A1H0QJR5_9CLOT</name>
<dbReference type="PANTHER" id="PTHR32089:SF112">
    <property type="entry name" value="LYSOZYME-LIKE PROTEIN-RELATED"/>
    <property type="match status" value="1"/>
</dbReference>
<evidence type="ECO:0000256" key="5">
    <source>
        <dbReference type="SAM" id="Phobius"/>
    </source>
</evidence>
<dbReference type="SMART" id="SM00283">
    <property type="entry name" value="MA"/>
    <property type="match status" value="1"/>
</dbReference>
<evidence type="ECO:0000256" key="4">
    <source>
        <dbReference type="SAM" id="MobiDB-lite"/>
    </source>
</evidence>
<dbReference type="OrthoDB" id="1887545at2"/>
<keyword evidence="1 3" id="KW-0807">Transducer</keyword>
<dbReference type="Pfam" id="PF12729">
    <property type="entry name" value="4HB_MCP_1"/>
    <property type="match status" value="1"/>
</dbReference>
<evidence type="ECO:0000259" key="7">
    <source>
        <dbReference type="PROSITE" id="PS50885"/>
    </source>
</evidence>
<evidence type="ECO:0000256" key="1">
    <source>
        <dbReference type="ARBA" id="ARBA00023224"/>
    </source>
</evidence>
<dbReference type="InterPro" id="IPR004089">
    <property type="entry name" value="MCPsignal_dom"/>
</dbReference>
<evidence type="ECO:0000313" key="9">
    <source>
        <dbReference type="Proteomes" id="UP000198597"/>
    </source>
</evidence>
<feature type="domain" description="HAMP" evidence="7">
    <location>
        <begin position="219"/>
        <end position="271"/>
    </location>
</feature>
<dbReference type="InterPro" id="IPR024478">
    <property type="entry name" value="HlyB_4HB_MCP"/>
</dbReference>
<evidence type="ECO:0000313" key="8">
    <source>
        <dbReference type="EMBL" id="SDP17554.1"/>
    </source>
</evidence>
<dbReference type="Gene3D" id="1.10.287.950">
    <property type="entry name" value="Methyl-accepting chemotaxis protein"/>
    <property type="match status" value="1"/>
</dbReference>
<dbReference type="RefSeq" id="WP_089967286.1">
    <property type="nucleotide sequence ID" value="NZ_FNJM01000002.1"/>
</dbReference>
<feature type="domain" description="Methyl-accepting transducer" evidence="6">
    <location>
        <begin position="290"/>
        <end position="541"/>
    </location>
</feature>
<reference evidence="8 9" key="1">
    <citation type="submission" date="2016-10" db="EMBL/GenBank/DDBJ databases">
        <authorList>
            <person name="de Groot N.N."/>
        </authorList>
    </citation>
    <scope>NUCLEOTIDE SEQUENCE [LARGE SCALE GENOMIC DNA]</scope>
    <source>
        <strain evidence="8 9">DSM 12272</strain>
    </source>
</reference>
<feature type="transmembrane region" description="Helical" evidence="5">
    <location>
        <begin position="199"/>
        <end position="218"/>
    </location>
</feature>
<sequence>MKFFINLSVKKKIISVFSVICIFIVSIGVESVISSSKINNGAEAIYGNYLMSIKKLGDVKGYLNEIRSNMDAIVYGKEGAQLDDYMKLNNDLTDKINKTLDEYYDLPEELNIEVENQMEKTYGNFENQLIKYTELKTNIIELMKAGNNKEAVKIYSTQEESIRISTLYILDELITINIKTAEQANLNNISQFNIVKNAIIIYTAIAFLFIIFMAYILIKNIMDPLYNIKDLAERISSYDFSEHIIITGKDEFGQTALALNSAQENISSLVKVIMENAQDMSASSEELSATVQELSSKVIIIDEAVDNIASGMQESSASAEEMSASVEEVDASINELSSKAMDGSNNANKSKERATEVKNNSQKAMEETRKVYSEKQNKMLKAIDDGKVVDSIKVMADTIGSIATQTNLLALNAAIEAARAGDQGKGFAVVAGEVKKLAEQSSHAVINIQDTIVKVQQAFKSSIDTGSEMLEFINIDVDKQFDDYGETGNQYYNDSDFVRKMSDEIAAMTDEITATVGQVSEAVQNMAKEAQRSTEEAVTIKENMDETTKAIEQVALTAQSQAELAQKLNEAVLSFKI</sequence>
<keyword evidence="5" id="KW-0812">Transmembrane</keyword>
<organism evidence="8 9">
    <name type="scientific">Clostridium gasigenes</name>
    <dbReference type="NCBI Taxonomy" id="94869"/>
    <lineage>
        <taxon>Bacteria</taxon>
        <taxon>Bacillati</taxon>
        <taxon>Bacillota</taxon>
        <taxon>Clostridia</taxon>
        <taxon>Eubacteriales</taxon>
        <taxon>Clostridiaceae</taxon>
        <taxon>Clostridium</taxon>
    </lineage>
</organism>
<proteinExistence type="inferred from homology"/>
<dbReference type="STRING" id="94869.SAMN04488529_102396"/>
<dbReference type="CDD" id="cd06225">
    <property type="entry name" value="HAMP"/>
    <property type="match status" value="1"/>
</dbReference>